<organism evidence="1 2">
    <name type="scientific">Phytophthora infestans</name>
    <name type="common">Potato late blight agent</name>
    <name type="synonym">Botrytis infestans</name>
    <dbReference type="NCBI Taxonomy" id="4787"/>
    <lineage>
        <taxon>Eukaryota</taxon>
        <taxon>Sar</taxon>
        <taxon>Stramenopiles</taxon>
        <taxon>Oomycota</taxon>
        <taxon>Peronosporomycetes</taxon>
        <taxon>Peronosporales</taxon>
        <taxon>Peronosporaceae</taxon>
        <taxon>Phytophthora</taxon>
    </lineage>
</organism>
<dbReference type="PANTHER" id="PTHR40866">
    <property type="entry name" value="BED-TYPE DOMAIN-CONTAINING PROTEIN"/>
    <property type="match status" value="1"/>
</dbReference>
<sequence>GIHIVDCPSHRFSLAASDYLKDYTLLLAKINTQMTKLQTIKGRVILRRVTDLSFLLRNDTRWSSTNALVQSYTQLKTALNFLGYGTLVEIGIQPLLLRRAKSKRVHAFLKRYPQPKSCLSPTAAIVNNVHLESGTINFRRKESLVAAEHVACAEFRRADHGTTKATPYSQPTSELSLVQQAFKRNKTAKRSRYTDVSLVPPTFNKCGCYFSSTKLVYSDLRRLLDSSVLETFRHQQYLPIPTVLNKNAAHSAHLGIAFCRIYQPVE</sequence>
<evidence type="ECO:0000313" key="1">
    <source>
        <dbReference type="EMBL" id="KAF4130681.1"/>
    </source>
</evidence>
<dbReference type="Proteomes" id="UP000704712">
    <property type="component" value="Unassembled WGS sequence"/>
</dbReference>
<dbReference type="EMBL" id="JAACNO010002811">
    <property type="protein sequence ID" value="KAF4130681.1"/>
    <property type="molecule type" value="Genomic_DNA"/>
</dbReference>
<reference evidence="1" key="1">
    <citation type="submission" date="2020-03" db="EMBL/GenBank/DDBJ databases">
        <title>Hybrid Assembly of Korean Phytophthora infestans isolates.</title>
        <authorList>
            <person name="Prokchorchik M."/>
            <person name="Lee Y."/>
            <person name="Seo J."/>
            <person name="Cho J.-H."/>
            <person name="Park Y.-E."/>
            <person name="Jang D.-C."/>
            <person name="Im J.-S."/>
            <person name="Choi J.-G."/>
            <person name="Park H.-J."/>
            <person name="Lee G.-B."/>
            <person name="Lee Y.-G."/>
            <person name="Hong S.-Y."/>
            <person name="Cho K."/>
            <person name="Sohn K.H."/>
        </authorList>
    </citation>
    <scope>NUCLEOTIDE SEQUENCE</scope>
    <source>
        <strain evidence="1">KR_2_A2</strain>
    </source>
</reference>
<gene>
    <name evidence="1" type="ORF">GN958_ATG20135</name>
</gene>
<evidence type="ECO:0000313" key="2">
    <source>
        <dbReference type="Proteomes" id="UP000704712"/>
    </source>
</evidence>
<dbReference type="AlphaFoldDB" id="A0A8S9TQ20"/>
<name>A0A8S9TQ20_PHYIN</name>
<dbReference type="PANTHER" id="PTHR40866:SF1">
    <property type="entry name" value="BED-TYPE DOMAIN-CONTAINING PROTEIN"/>
    <property type="match status" value="1"/>
</dbReference>
<protein>
    <submittedName>
        <fullName evidence="1">Uncharacterized protein</fullName>
    </submittedName>
</protein>
<proteinExistence type="predicted"/>
<accession>A0A8S9TQ20</accession>
<feature type="non-terminal residue" evidence="1">
    <location>
        <position position="1"/>
    </location>
</feature>
<comment type="caution">
    <text evidence="1">The sequence shown here is derived from an EMBL/GenBank/DDBJ whole genome shotgun (WGS) entry which is preliminary data.</text>
</comment>